<keyword evidence="3" id="KW-1185">Reference proteome</keyword>
<dbReference type="VEuPathDB" id="VectorBase:ISCI014964"/>
<evidence type="ECO:0000313" key="2">
    <source>
        <dbReference type="EnsemblMetazoa" id="ISCW014964-PA"/>
    </source>
</evidence>
<gene>
    <name evidence="1" type="ORF">IscW_ISCW014964</name>
</gene>
<dbReference type="VEuPathDB" id="VectorBase:ISCP_036048"/>
<dbReference type="AlphaFoldDB" id="B7QIA9"/>
<proteinExistence type="predicted"/>
<sequence>MTAEGLRVAITSTLELLKYVHSKFGYSFIITSRLTQDKIEDLFGIVRQSSVCNAYPTPQQFLTTVNCLSYYNLAKSVIGSNVGKDIIGSLLIVKDQTAGPYREQHPIDLLINNGNHGEAEAALESDIISPPEHPYNIQRSNARLTYNVAGYVAGKYVLKTKHRVCMDQLRLPPSEGKTLKAAVFAKSCDVGGLVYPSVTLFKFVSDLEDILMGCLAPESSTTAVS</sequence>
<dbReference type="EnsemblMetazoa" id="ISCW014964-RA">
    <property type="protein sequence ID" value="ISCW014964-PA"/>
    <property type="gene ID" value="ISCW014964"/>
</dbReference>
<dbReference type="HOGENOM" id="CLU_1231115_0_0_1"/>
<dbReference type="EMBL" id="DS945033">
    <property type="protein sequence ID" value="EEC18581.1"/>
    <property type="molecule type" value="Genomic_DNA"/>
</dbReference>
<name>B7QIA9_IXOSC</name>
<dbReference type="Proteomes" id="UP000001555">
    <property type="component" value="Unassembled WGS sequence"/>
</dbReference>
<dbReference type="PaxDb" id="6945-B7QIA9"/>
<organism>
    <name type="scientific">Ixodes scapularis</name>
    <name type="common">Black-legged tick</name>
    <name type="synonym">Deer tick</name>
    <dbReference type="NCBI Taxonomy" id="6945"/>
    <lineage>
        <taxon>Eukaryota</taxon>
        <taxon>Metazoa</taxon>
        <taxon>Ecdysozoa</taxon>
        <taxon>Arthropoda</taxon>
        <taxon>Chelicerata</taxon>
        <taxon>Arachnida</taxon>
        <taxon>Acari</taxon>
        <taxon>Parasitiformes</taxon>
        <taxon>Ixodida</taxon>
        <taxon>Ixodoidea</taxon>
        <taxon>Ixodidae</taxon>
        <taxon>Ixodinae</taxon>
        <taxon>Ixodes</taxon>
    </lineage>
</organism>
<protein>
    <submittedName>
        <fullName evidence="1 2">Uncharacterized protein</fullName>
    </submittedName>
</protein>
<dbReference type="VEuPathDB" id="VectorBase:ISCW014964"/>
<evidence type="ECO:0000313" key="1">
    <source>
        <dbReference type="EMBL" id="EEC18581.1"/>
    </source>
</evidence>
<dbReference type="OrthoDB" id="6505696at2759"/>
<reference evidence="1 3" key="1">
    <citation type="submission" date="2008-03" db="EMBL/GenBank/DDBJ databases">
        <title>Annotation of Ixodes scapularis.</title>
        <authorList>
            <consortium name="Ixodes scapularis Genome Project Consortium"/>
            <person name="Caler E."/>
            <person name="Hannick L.I."/>
            <person name="Bidwell S."/>
            <person name="Joardar V."/>
            <person name="Thiagarajan M."/>
            <person name="Amedeo P."/>
            <person name="Galinsky K.J."/>
            <person name="Schobel S."/>
            <person name="Inman J."/>
            <person name="Hostetler J."/>
            <person name="Miller J."/>
            <person name="Hammond M."/>
            <person name="Megy K."/>
            <person name="Lawson D."/>
            <person name="Kodira C."/>
            <person name="Sutton G."/>
            <person name="Meyer J."/>
            <person name="Hill C.A."/>
            <person name="Birren B."/>
            <person name="Nene V."/>
            <person name="Collins F."/>
            <person name="Alarcon-Chaidez F."/>
            <person name="Wikel S."/>
            <person name="Strausberg R."/>
        </authorList>
    </citation>
    <scope>NUCLEOTIDE SEQUENCE [LARGE SCALE GENOMIC DNA]</scope>
    <source>
        <strain evidence="3">Wikel</strain>
        <strain evidence="1">Wikel colony</strain>
    </source>
</reference>
<dbReference type="InParanoid" id="B7QIA9"/>
<dbReference type="EMBL" id="ABJB010168950">
    <property type="status" value="NOT_ANNOTATED_CDS"/>
    <property type="molecule type" value="Genomic_DNA"/>
</dbReference>
<accession>B7QIA9</accession>
<reference evidence="2" key="2">
    <citation type="submission" date="2020-05" db="UniProtKB">
        <authorList>
            <consortium name="EnsemblMetazoa"/>
        </authorList>
    </citation>
    <scope>IDENTIFICATION</scope>
    <source>
        <strain evidence="2">wikel</strain>
    </source>
</reference>
<evidence type="ECO:0000313" key="3">
    <source>
        <dbReference type="Proteomes" id="UP000001555"/>
    </source>
</evidence>